<organism evidence="1 2">
    <name type="scientific">Meloidogyne hapla</name>
    <name type="common">Root-knot nematode worm</name>
    <dbReference type="NCBI Taxonomy" id="6305"/>
    <lineage>
        <taxon>Eukaryota</taxon>
        <taxon>Metazoa</taxon>
        <taxon>Ecdysozoa</taxon>
        <taxon>Nematoda</taxon>
        <taxon>Chromadorea</taxon>
        <taxon>Rhabditida</taxon>
        <taxon>Tylenchina</taxon>
        <taxon>Tylenchomorpha</taxon>
        <taxon>Tylenchoidea</taxon>
        <taxon>Meloidogynidae</taxon>
        <taxon>Meloidogyninae</taxon>
        <taxon>Meloidogyne</taxon>
    </lineage>
</organism>
<protein>
    <submittedName>
        <fullName evidence="2">Uncharacterized protein</fullName>
    </submittedName>
</protein>
<dbReference type="AlphaFoldDB" id="A0A1I8B276"/>
<dbReference type="WBParaSite" id="MhA1_Contig1277.frz3.gene4">
    <property type="protein sequence ID" value="MhA1_Contig1277.frz3.gene4"/>
    <property type="gene ID" value="MhA1_Contig1277.frz3.gene4"/>
</dbReference>
<proteinExistence type="predicted"/>
<accession>A0A1I8B276</accession>
<dbReference type="Proteomes" id="UP000095281">
    <property type="component" value="Unplaced"/>
</dbReference>
<keyword evidence="1" id="KW-1185">Reference proteome</keyword>
<reference evidence="2" key="1">
    <citation type="submission" date="2016-11" db="UniProtKB">
        <authorList>
            <consortium name="WormBaseParasite"/>
        </authorList>
    </citation>
    <scope>IDENTIFICATION</scope>
</reference>
<evidence type="ECO:0000313" key="2">
    <source>
        <dbReference type="WBParaSite" id="MhA1_Contig1277.frz3.gene4"/>
    </source>
</evidence>
<name>A0A1I8B276_MELHA</name>
<sequence>MDNNEYLRINKYYTEITEKYDVCNFDENELIIDKTKALAFQNNNYLIEVWWNNMPLTIPFECDEVLFENYVENLYVINIHKIENSTNPSNEFNAICELNKDHPREINQKILLQDWEEYKKIYPAEFRKNNKRKGKEIISNIPNKKIESFNKNKLQIVDLTEGDENENVFKKFDFNELVKYAQNQLDICNQAINGFENHKKLFFEREKLSSFETFDERIKRIENFIQIAKHSNNIMIEQEKKLMDIINELTKC</sequence>
<evidence type="ECO:0000313" key="1">
    <source>
        <dbReference type="Proteomes" id="UP000095281"/>
    </source>
</evidence>